<evidence type="ECO:0000259" key="6">
    <source>
        <dbReference type="PROSITE" id="PS51519"/>
    </source>
</evidence>
<name>A0A2R6PZD2_ACTCC</name>
<accession>A0A2R6PZD2</accession>
<dbReference type="Gene3D" id="3.10.20.90">
    <property type="entry name" value="Phosphatidylinositol 3-kinase Catalytic Subunit, Chain A, domain 1"/>
    <property type="match status" value="1"/>
</dbReference>
<dbReference type="CDD" id="cd06407">
    <property type="entry name" value="PB1_NLP"/>
    <property type="match status" value="1"/>
</dbReference>
<gene>
    <name evidence="8" type="ORF">CEY00_Acc23487</name>
</gene>
<evidence type="ECO:0000259" key="7">
    <source>
        <dbReference type="PROSITE" id="PS51745"/>
    </source>
</evidence>
<dbReference type="InterPro" id="IPR003035">
    <property type="entry name" value="RWP-RK_dom"/>
</dbReference>
<evidence type="ECO:0000313" key="8">
    <source>
        <dbReference type="EMBL" id="PSR99513.1"/>
    </source>
</evidence>
<dbReference type="PROSITE" id="PS51519">
    <property type="entry name" value="RWP_RK"/>
    <property type="match status" value="1"/>
</dbReference>
<evidence type="ECO:0000256" key="1">
    <source>
        <dbReference type="ARBA" id="ARBA00023015"/>
    </source>
</evidence>
<reference evidence="8 9" key="1">
    <citation type="submission" date="2017-07" db="EMBL/GenBank/DDBJ databases">
        <title>An improved, manually edited Actinidia chinensis var. chinensis (kiwifruit) genome highlights the challenges associated with draft genomes and gene prediction in plants.</title>
        <authorList>
            <person name="Pilkington S."/>
            <person name="Crowhurst R."/>
            <person name="Hilario E."/>
            <person name="Nardozza S."/>
            <person name="Fraser L."/>
            <person name="Peng Y."/>
            <person name="Gunaseelan K."/>
            <person name="Simpson R."/>
            <person name="Tahir J."/>
            <person name="Deroles S."/>
            <person name="Templeton K."/>
            <person name="Luo Z."/>
            <person name="Davy M."/>
            <person name="Cheng C."/>
            <person name="Mcneilage M."/>
            <person name="Scaglione D."/>
            <person name="Liu Y."/>
            <person name="Zhang Q."/>
            <person name="Datson P."/>
            <person name="De Silva N."/>
            <person name="Gardiner S."/>
            <person name="Bassett H."/>
            <person name="Chagne D."/>
            <person name="Mccallum J."/>
            <person name="Dzierzon H."/>
            <person name="Deng C."/>
            <person name="Wang Y.-Y."/>
            <person name="Barron N."/>
            <person name="Manako K."/>
            <person name="Bowen J."/>
            <person name="Foster T."/>
            <person name="Erridge Z."/>
            <person name="Tiffin H."/>
            <person name="Waite C."/>
            <person name="Davies K."/>
            <person name="Grierson E."/>
            <person name="Laing W."/>
            <person name="Kirk R."/>
            <person name="Chen X."/>
            <person name="Wood M."/>
            <person name="Montefiori M."/>
            <person name="Brummell D."/>
            <person name="Schwinn K."/>
            <person name="Catanach A."/>
            <person name="Fullerton C."/>
            <person name="Li D."/>
            <person name="Meiyalaghan S."/>
            <person name="Nieuwenhuizen N."/>
            <person name="Read N."/>
            <person name="Prakash R."/>
            <person name="Hunter D."/>
            <person name="Zhang H."/>
            <person name="Mckenzie M."/>
            <person name="Knabel M."/>
            <person name="Harris A."/>
            <person name="Allan A."/>
            <person name="Chen A."/>
            <person name="Janssen B."/>
            <person name="Plunkett B."/>
            <person name="Dwamena C."/>
            <person name="Voogd C."/>
            <person name="Leif D."/>
            <person name="Lafferty D."/>
            <person name="Souleyre E."/>
            <person name="Varkonyi-Gasic E."/>
            <person name="Gambi F."/>
            <person name="Hanley J."/>
            <person name="Yao J.-L."/>
            <person name="Cheung J."/>
            <person name="David K."/>
            <person name="Warren B."/>
            <person name="Marsh K."/>
            <person name="Snowden K."/>
            <person name="Lin-Wang K."/>
            <person name="Brian L."/>
            <person name="Martinez-Sanchez M."/>
            <person name="Wang M."/>
            <person name="Ileperuma N."/>
            <person name="Macnee N."/>
            <person name="Campin R."/>
            <person name="Mcatee P."/>
            <person name="Drummond R."/>
            <person name="Espley R."/>
            <person name="Ireland H."/>
            <person name="Wu R."/>
            <person name="Atkinson R."/>
            <person name="Karunairetnam S."/>
            <person name="Bulley S."/>
            <person name="Chunkath S."/>
            <person name="Hanley Z."/>
            <person name="Storey R."/>
            <person name="Thrimawithana A."/>
            <person name="Thomson S."/>
            <person name="David C."/>
            <person name="Testolin R."/>
        </authorList>
    </citation>
    <scope>NUCLEOTIDE SEQUENCE [LARGE SCALE GENOMIC DNA]</scope>
    <source>
        <strain evidence="9">cv. Red5</strain>
        <tissue evidence="8">Young leaf</tissue>
    </source>
</reference>
<dbReference type="InterPro" id="IPR034891">
    <property type="entry name" value="PB1_NLP"/>
</dbReference>
<dbReference type="SUPFAM" id="SSF54277">
    <property type="entry name" value="CAD &amp; PB1 domains"/>
    <property type="match status" value="1"/>
</dbReference>
<keyword evidence="2" id="KW-0238">DNA-binding</keyword>
<keyword evidence="4" id="KW-0539">Nucleus</keyword>
<dbReference type="STRING" id="1590841.A0A2R6PZD2"/>
<evidence type="ECO:0000256" key="3">
    <source>
        <dbReference type="ARBA" id="ARBA00023163"/>
    </source>
</evidence>
<keyword evidence="9" id="KW-1185">Reference proteome</keyword>
<evidence type="ECO:0000256" key="5">
    <source>
        <dbReference type="SAM" id="MobiDB-lite"/>
    </source>
</evidence>
<feature type="domain" description="RWP-RK" evidence="6">
    <location>
        <begin position="555"/>
        <end position="636"/>
    </location>
</feature>
<feature type="region of interest" description="Disordered" evidence="5">
    <location>
        <begin position="739"/>
        <end position="780"/>
    </location>
</feature>
<dbReference type="Pfam" id="PF00564">
    <property type="entry name" value="PB1"/>
    <property type="match status" value="1"/>
</dbReference>
<feature type="domain" description="PB1" evidence="7">
    <location>
        <begin position="782"/>
        <end position="865"/>
    </location>
</feature>
<dbReference type="PROSITE" id="PS51745">
    <property type="entry name" value="PB1"/>
    <property type="match status" value="1"/>
</dbReference>
<feature type="compositionally biased region" description="Basic and acidic residues" evidence="5">
    <location>
        <begin position="756"/>
        <end position="765"/>
    </location>
</feature>
<dbReference type="InterPro" id="IPR055081">
    <property type="entry name" value="NLP1-9_GAF"/>
</dbReference>
<organism evidence="8 9">
    <name type="scientific">Actinidia chinensis var. chinensis</name>
    <name type="common">Chinese soft-hair kiwi</name>
    <dbReference type="NCBI Taxonomy" id="1590841"/>
    <lineage>
        <taxon>Eukaryota</taxon>
        <taxon>Viridiplantae</taxon>
        <taxon>Streptophyta</taxon>
        <taxon>Embryophyta</taxon>
        <taxon>Tracheophyta</taxon>
        <taxon>Spermatophyta</taxon>
        <taxon>Magnoliopsida</taxon>
        <taxon>eudicotyledons</taxon>
        <taxon>Gunneridae</taxon>
        <taxon>Pentapetalae</taxon>
        <taxon>asterids</taxon>
        <taxon>Ericales</taxon>
        <taxon>Actinidiaceae</taxon>
        <taxon>Actinidia</taxon>
    </lineage>
</organism>
<dbReference type="GO" id="GO:0003677">
    <property type="term" value="F:DNA binding"/>
    <property type="evidence" value="ECO:0007669"/>
    <property type="project" value="UniProtKB-KW"/>
</dbReference>
<feature type="compositionally biased region" description="Polar residues" evidence="5">
    <location>
        <begin position="665"/>
        <end position="675"/>
    </location>
</feature>
<dbReference type="PANTHER" id="PTHR32002">
    <property type="entry name" value="PROTEIN NLP8"/>
    <property type="match status" value="1"/>
</dbReference>
<feature type="region of interest" description="Disordered" evidence="5">
    <location>
        <begin position="69"/>
        <end position="108"/>
    </location>
</feature>
<keyword evidence="3" id="KW-0804">Transcription</keyword>
<evidence type="ECO:0000256" key="2">
    <source>
        <dbReference type="ARBA" id="ARBA00023125"/>
    </source>
</evidence>
<dbReference type="FunCoup" id="A0A2R6PZD2">
    <property type="interactions" value="2198"/>
</dbReference>
<dbReference type="PANTHER" id="PTHR32002:SF44">
    <property type="entry name" value="PROTEIN NLP4"/>
    <property type="match status" value="1"/>
</dbReference>
<reference evidence="9" key="2">
    <citation type="journal article" date="2018" name="BMC Genomics">
        <title>A manually annotated Actinidia chinensis var. chinensis (kiwifruit) genome highlights the challenges associated with draft genomes and gene prediction in plants.</title>
        <authorList>
            <person name="Pilkington S.M."/>
            <person name="Crowhurst R."/>
            <person name="Hilario E."/>
            <person name="Nardozza S."/>
            <person name="Fraser L."/>
            <person name="Peng Y."/>
            <person name="Gunaseelan K."/>
            <person name="Simpson R."/>
            <person name="Tahir J."/>
            <person name="Deroles S.C."/>
            <person name="Templeton K."/>
            <person name="Luo Z."/>
            <person name="Davy M."/>
            <person name="Cheng C."/>
            <person name="McNeilage M."/>
            <person name="Scaglione D."/>
            <person name="Liu Y."/>
            <person name="Zhang Q."/>
            <person name="Datson P."/>
            <person name="De Silva N."/>
            <person name="Gardiner S.E."/>
            <person name="Bassett H."/>
            <person name="Chagne D."/>
            <person name="McCallum J."/>
            <person name="Dzierzon H."/>
            <person name="Deng C."/>
            <person name="Wang Y.Y."/>
            <person name="Barron L."/>
            <person name="Manako K."/>
            <person name="Bowen J."/>
            <person name="Foster T.M."/>
            <person name="Erridge Z.A."/>
            <person name="Tiffin H."/>
            <person name="Waite C.N."/>
            <person name="Davies K.M."/>
            <person name="Grierson E.P."/>
            <person name="Laing W.A."/>
            <person name="Kirk R."/>
            <person name="Chen X."/>
            <person name="Wood M."/>
            <person name="Montefiori M."/>
            <person name="Brummell D.A."/>
            <person name="Schwinn K.E."/>
            <person name="Catanach A."/>
            <person name="Fullerton C."/>
            <person name="Li D."/>
            <person name="Meiyalaghan S."/>
            <person name="Nieuwenhuizen N."/>
            <person name="Read N."/>
            <person name="Prakash R."/>
            <person name="Hunter D."/>
            <person name="Zhang H."/>
            <person name="McKenzie M."/>
            <person name="Knabel M."/>
            <person name="Harris A."/>
            <person name="Allan A.C."/>
            <person name="Gleave A."/>
            <person name="Chen A."/>
            <person name="Janssen B.J."/>
            <person name="Plunkett B."/>
            <person name="Ampomah-Dwamena C."/>
            <person name="Voogd C."/>
            <person name="Leif D."/>
            <person name="Lafferty D."/>
            <person name="Souleyre E.J.F."/>
            <person name="Varkonyi-Gasic E."/>
            <person name="Gambi F."/>
            <person name="Hanley J."/>
            <person name="Yao J.L."/>
            <person name="Cheung J."/>
            <person name="David K.M."/>
            <person name="Warren B."/>
            <person name="Marsh K."/>
            <person name="Snowden K.C."/>
            <person name="Lin-Wang K."/>
            <person name="Brian L."/>
            <person name="Martinez-Sanchez M."/>
            <person name="Wang M."/>
            <person name="Ileperuma N."/>
            <person name="Macnee N."/>
            <person name="Campin R."/>
            <person name="McAtee P."/>
            <person name="Drummond R.S.M."/>
            <person name="Espley R.V."/>
            <person name="Ireland H.S."/>
            <person name="Wu R."/>
            <person name="Atkinson R.G."/>
            <person name="Karunairetnam S."/>
            <person name="Bulley S."/>
            <person name="Chunkath S."/>
            <person name="Hanley Z."/>
            <person name="Storey R."/>
            <person name="Thrimawithana A.H."/>
            <person name="Thomson S."/>
            <person name="David C."/>
            <person name="Testolin R."/>
            <person name="Huang H."/>
            <person name="Hellens R.P."/>
            <person name="Schaffer R.J."/>
        </authorList>
    </citation>
    <scope>NUCLEOTIDE SEQUENCE [LARGE SCALE GENOMIC DNA]</scope>
    <source>
        <strain evidence="9">cv. Red5</strain>
    </source>
</reference>
<dbReference type="InterPro" id="IPR000270">
    <property type="entry name" value="PB1_dom"/>
</dbReference>
<proteinExistence type="predicted"/>
<dbReference type="AlphaFoldDB" id="A0A2R6PZD2"/>
<comment type="caution">
    <text evidence="8">The sequence shown here is derived from an EMBL/GenBank/DDBJ whole genome shotgun (WGS) entry which is preliminary data.</text>
</comment>
<protein>
    <submittedName>
        <fullName evidence="8">Uncharacterized protein</fullName>
    </submittedName>
</protein>
<dbReference type="SMART" id="SM00666">
    <property type="entry name" value="PB1"/>
    <property type="match status" value="1"/>
</dbReference>
<dbReference type="EMBL" id="NKQK01000021">
    <property type="protein sequence ID" value="PSR99513.1"/>
    <property type="molecule type" value="Genomic_DNA"/>
</dbReference>
<feature type="compositionally biased region" description="Polar residues" evidence="5">
    <location>
        <begin position="70"/>
        <end position="81"/>
    </location>
</feature>
<dbReference type="Gramene" id="PSR99513">
    <property type="protein sequence ID" value="PSR99513"/>
    <property type="gene ID" value="CEY00_Acc23487"/>
</dbReference>
<dbReference type="Pfam" id="PF02042">
    <property type="entry name" value="RWP-RK"/>
    <property type="match status" value="1"/>
</dbReference>
<feature type="compositionally biased region" description="Low complexity" evidence="5">
    <location>
        <begin position="681"/>
        <end position="701"/>
    </location>
</feature>
<evidence type="ECO:0000256" key="4">
    <source>
        <dbReference type="ARBA" id="ARBA00023242"/>
    </source>
</evidence>
<dbReference type="Pfam" id="PF22922">
    <property type="entry name" value="GAF_NLP"/>
    <property type="match status" value="1"/>
</dbReference>
<dbReference type="InterPro" id="IPR053793">
    <property type="entry name" value="PB1-like"/>
</dbReference>
<dbReference type="InterPro" id="IPR045012">
    <property type="entry name" value="NLP"/>
</dbReference>
<dbReference type="OrthoDB" id="6270329at2759"/>
<feature type="compositionally biased region" description="Polar residues" evidence="5">
    <location>
        <begin position="88"/>
        <end position="108"/>
    </location>
</feature>
<feature type="region of interest" description="Disordered" evidence="5">
    <location>
        <begin position="650"/>
        <end position="710"/>
    </location>
</feature>
<keyword evidence="1" id="KW-0805">Transcription regulation</keyword>
<dbReference type="Proteomes" id="UP000241394">
    <property type="component" value="Chromosome LG21"/>
</dbReference>
<sequence length="880" mass="98089">MMDSRDFSPNTMLADSVNMDLDYIDELLLEGCWLEMETTQGSEFLHCSPSTLSPLFDSSFIWPSFEATHGESSVNPSQNDTQQERQRSSFPENLSTSETQMQNPTKILSPSHNLLDLSGCSDLSRRFWIGPKANPGPRSSVMDRLIRALEYIKDSKRNKDALIQLWVPVNSGGRRFLTTSDQPFSLDLNSPSLASYRDISVKYQFPTEENSKEIAGLPGRVFKGKVPEWSPDVRFFRSDEFARVDHAQQCGISGTLALPVFEQGSQNCLGVIEVVLTTQKANCRPEFESVCKALEAVDLRSSEVSIGQNVKACNGSYQAALTEILEVLRSACGTHQLPLAQTWVPCIQQGKEGSRHSDENHTRCVSTVDSACYVADLRMLDFQEACSEHHLLKGQGVAGQAFMTNQPCFSYDVTSFPKTEYPLSHHAKIFGLRAAVAIRLRSTYTGTADFVLEFFLPIDCTDFEEQRKMLASLSIIIQRVCHSLRIITDKELEEENKAIRESGNAVPLFQEMPIEASTKKSLDFKQSQHDPGLRTSVSFSGDHSSFGEASFLNAEKAGERRRAKAEKTITLQTLGQYFAGSLKDAAKSLGVCPTTLKRICRQHGVKRWPSRKIKKVGHSLQRLQTVMDSVQGGSGAFQIESFYSNFPDLASPNMSTSKPSDRSKLSNVQPRSGTFSRAVVSKSPSSSCSQSSSSSQYCSSKTQPNASTLNTVCGEDQTAKENLGNIVLKRARSEVEFHVSSDEVQKNLPRSQSHKSLIEHQKSEKLPPVPRSGGGKSQGQDALRIKVTYGEEKIRLRMQNNWAYKNLFQEIVRRFAIDDMNGFHLKYLDDEYEWVLLTCDSDLEECIDLCRLTQTHTIKLSLFQNPQQHSGSSFGSSSPS</sequence>
<dbReference type="OMA" id="DEFQWNK"/>
<dbReference type="InParanoid" id="A0A2R6PZD2"/>
<dbReference type="GO" id="GO:0003700">
    <property type="term" value="F:DNA-binding transcription factor activity"/>
    <property type="evidence" value="ECO:0007669"/>
    <property type="project" value="InterPro"/>
</dbReference>
<evidence type="ECO:0000313" key="9">
    <source>
        <dbReference type="Proteomes" id="UP000241394"/>
    </source>
</evidence>